<dbReference type="EMBL" id="JBHSPB010000005">
    <property type="protein sequence ID" value="MFC5720601.1"/>
    <property type="molecule type" value="Genomic_DNA"/>
</dbReference>
<sequence length="87" mass="9538">MSTVIRRLFNGRGHGSFVQPITSPVAFATSSIVASISEVDGNGNPFIGSARMTVHNIAARNGEYDIWVDIEWPDDLNYRLTVLVSND</sequence>
<evidence type="ECO:0000313" key="2">
    <source>
        <dbReference type="Proteomes" id="UP001596083"/>
    </source>
</evidence>
<evidence type="ECO:0000313" key="1">
    <source>
        <dbReference type="EMBL" id="MFC5720601.1"/>
    </source>
</evidence>
<keyword evidence="2" id="KW-1185">Reference proteome</keyword>
<accession>A0ABW0YYV2</accession>
<dbReference type="RefSeq" id="WP_390315754.1">
    <property type="nucleotide sequence ID" value="NZ_JBHSPB010000005.1"/>
</dbReference>
<reference evidence="2" key="1">
    <citation type="journal article" date="2019" name="Int. J. Syst. Evol. Microbiol.">
        <title>The Global Catalogue of Microorganisms (GCM) 10K type strain sequencing project: providing services to taxonomists for standard genome sequencing and annotation.</title>
        <authorList>
            <consortium name="The Broad Institute Genomics Platform"/>
            <consortium name="The Broad Institute Genome Sequencing Center for Infectious Disease"/>
            <person name="Wu L."/>
            <person name="Ma J."/>
        </authorList>
    </citation>
    <scope>NUCLEOTIDE SEQUENCE [LARGE SCALE GENOMIC DNA]</scope>
    <source>
        <strain evidence="2">CGMCC 4.7304</strain>
    </source>
</reference>
<protein>
    <submittedName>
        <fullName evidence="1">Uncharacterized protein</fullName>
    </submittedName>
</protein>
<organism evidence="1 2">
    <name type="scientific">Streptomyces gamaensis</name>
    <dbReference type="NCBI Taxonomy" id="1763542"/>
    <lineage>
        <taxon>Bacteria</taxon>
        <taxon>Bacillati</taxon>
        <taxon>Actinomycetota</taxon>
        <taxon>Actinomycetes</taxon>
        <taxon>Kitasatosporales</taxon>
        <taxon>Streptomycetaceae</taxon>
        <taxon>Streptomyces</taxon>
    </lineage>
</organism>
<gene>
    <name evidence="1" type="ORF">ACFP1Z_10550</name>
</gene>
<comment type="caution">
    <text evidence="1">The sequence shown here is derived from an EMBL/GenBank/DDBJ whole genome shotgun (WGS) entry which is preliminary data.</text>
</comment>
<dbReference type="Proteomes" id="UP001596083">
    <property type="component" value="Unassembled WGS sequence"/>
</dbReference>
<name>A0ABW0YYV2_9ACTN</name>
<proteinExistence type="predicted"/>